<feature type="domain" description="GGDEF" evidence="4">
    <location>
        <begin position="174"/>
        <end position="307"/>
    </location>
</feature>
<dbReference type="FunFam" id="3.30.70.270:FF:000001">
    <property type="entry name" value="Diguanylate cyclase domain protein"/>
    <property type="match status" value="1"/>
</dbReference>
<dbReference type="CDD" id="cd01948">
    <property type="entry name" value="EAL"/>
    <property type="match status" value="1"/>
</dbReference>
<dbReference type="Gene3D" id="3.30.450.20">
    <property type="entry name" value="PAS domain"/>
    <property type="match status" value="1"/>
</dbReference>
<dbReference type="InterPro" id="IPR052155">
    <property type="entry name" value="Biofilm_reg_signaling"/>
</dbReference>
<dbReference type="Gene3D" id="3.30.70.270">
    <property type="match status" value="1"/>
</dbReference>
<dbReference type="SUPFAM" id="SSF141868">
    <property type="entry name" value="EAL domain-like"/>
    <property type="match status" value="1"/>
</dbReference>
<proteinExistence type="predicted"/>
<evidence type="ECO:0000256" key="1">
    <source>
        <dbReference type="ARBA" id="ARBA00051114"/>
    </source>
</evidence>
<dbReference type="Proteomes" id="UP000006431">
    <property type="component" value="Unassembled WGS sequence"/>
</dbReference>
<dbReference type="PATRIC" id="fig|929558.5.peg.1266"/>
<dbReference type="InterPro" id="IPR035965">
    <property type="entry name" value="PAS-like_dom_sf"/>
</dbReference>
<dbReference type="InterPro" id="IPR000160">
    <property type="entry name" value="GGDEF_dom"/>
</dbReference>
<dbReference type="EMBL" id="AFRZ01000001">
    <property type="protein sequence ID" value="EHP29798.1"/>
    <property type="molecule type" value="Genomic_DNA"/>
</dbReference>
<evidence type="ECO:0000313" key="6">
    <source>
        <dbReference type="Proteomes" id="UP000006431"/>
    </source>
</evidence>
<feature type="domain" description="PAS" evidence="2">
    <location>
        <begin position="12"/>
        <end position="56"/>
    </location>
</feature>
<dbReference type="Pfam" id="PF00563">
    <property type="entry name" value="EAL"/>
    <property type="match status" value="1"/>
</dbReference>
<feature type="domain" description="EAL" evidence="3">
    <location>
        <begin position="316"/>
        <end position="570"/>
    </location>
</feature>
<dbReference type="FunFam" id="3.20.20.450:FF:000001">
    <property type="entry name" value="Cyclic di-GMP phosphodiesterase yahA"/>
    <property type="match status" value="1"/>
</dbReference>
<dbReference type="PROSITE" id="PS50883">
    <property type="entry name" value="EAL"/>
    <property type="match status" value="1"/>
</dbReference>
<dbReference type="NCBIfam" id="TIGR00229">
    <property type="entry name" value="sensory_box"/>
    <property type="match status" value="1"/>
</dbReference>
<dbReference type="HOGENOM" id="CLU_000445_70_50_7"/>
<dbReference type="Gene3D" id="3.20.20.450">
    <property type="entry name" value="EAL domain"/>
    <property type="match status" value="1"/>
</dbReference>
<keyword evidence="6" id="KW-1185">Reference proteome</keyword>
<dbReference type="InterPro" id="IPR029787">
    <property type="entry name" value="Nucleotide_cyclase"/>
</dbReference>
<dbReference type="Pfam" id="PF00990">
    <property type="entry name" value="GGDEF"/>
    <property type="match status" value="1"/>
</dbReference>
<dbReference type="SMART" id="SM00267">
    <property type="entry name" value="GGDEF"/>
    <property type="match status" value="1"/>
</dbReference>
<comment type="catalytic activity">
    <reaction evidence="1">
        <text>3',3'-c-di-GMP + H2O = 5'-phosphoguanylyl(3'-&gt;5')guanosine + H(+)</text>
        <dbReference type="Rhea" id="RHEA:24902"/>
        <dbReference type="ChEBI" id="CHEBI:15377"/>
        <dbReference type="ChEBI" id="CHEBI:15378"/>
        <dbReference type="ChEBI" id="CHEBI:58754"/>
        <dbReference type="ChEBI" id="CHEBI:58805"/>
        <dbReference type="EC" id="3.1.4.52"/>
    </reaction>
    <physiologicalReaction direction="left-to-right" evidence="1">
        <dbReference type="Rhea" id="RHEA:24903"/>
    </physiologicalReaction>
</comment>
<accession>B6BH14</accession>
<evidence type="ECO:0000259" key="4">
    <source>
        <dbReference type="PROSITE" id="PS50887"/>
    </source>
</evidence>
<evidence type="ECO:0000259" key="3">
    <source>
        <dbReference type="PROSITE" id="PS50883"/>
    </source>
</evidence>
<gene>
    <name evidence="5" type="ORF">SMGD1_1274</name>
</gene>
<accession>H1FRR2</accession>
<sequence length="574" mass="65198">MSDIEFDKLKKSNEELAYIVKHAVSEIYILDFETLDYVFANDGALQNIGYTLDELLKLNVYDINKTLTRKHVESLRASCAINDSVSNISEHTRKDGTSYTVQASIQSIIYQEKKAYVLFDTDISKLKKVQKELREQKDILHHQAHHDALTGLPNRILFNDRLSQGIKKSKRHNEILALFFIDLDQFKQINDSLGHDTGDVVLKEASRRFSSKIREEDTLSRLGGDEFSVIAGGLKEASEASVLANKFIECMAEPIVVGAHTLYLTCSIGISFYPQDGQSAENLLKYADVAMYKAKDEGRNNYQTYSSKLTELMHEQVTMRTSLHKALKNDEFILNYQPQIDSMTDRIIGMEALIRWNHPELGRVSPAKFIPLAEETGFIVELDRWVMQEAMSKLSSWYEEGLNPGMLALNLAMKQIQKSDFLEFLKNTMKETNCLSEWIELEVTEGEIMKNPDESIATLKEINKLGITLAIDDFGTGYSSLSYLKKLPVNKLKIDQSFIKDTPDDEDDVAITKAVIALAKSLKMSVIAEGVETKAQKDFLILNECLQIQGYYYSPPVDAQKMRDMLIEQKEKEA</sequence>
<organism evidence="5 6">
    <name type="scientific">Sulfurimonas gotlandica (strain DSM 19862 / JCM 16533 / GD1)</name>
    <dbReference type="NCBI Taxonomy" id="929558"/>
    <lineage>
        <taxon>Bacteria</taxon>
        <taxon>Pseudomonadati</taxon>
        <taxon>Campylobacterota</taxon>
        <taxon>Epsilonproteobacteria</taxon>
        <taxon>Campylobacterales</taxon>
        <taxon>Sulfurimonadaceae</taxon>
        <taxon>Sulfurimonas</taxon>
    </lineage>
</organism>
<dbReference type="STRING" id="929558.SMGD1_1274"/>
<evidence type="ECO:0000313" key="5">
    <source>
        <dbReference type="EMBL" id="EHP29798.1"/>
    </source>
</evidence>
<dbReference type="PROSITE" id="PS50887">
    <property type="entry name" value="GGDEF"/>
    <property type="match status" value="1"/>
</dbReference>
<dbReference type="InterPro" id="IPR000014">
    <property type="entry name" value="PAS"/>
</dbReference>
<dbReference type="SUPFAM" id="SSF55073">
    <property type="entry name" value="Nucleotide cyclase"/>
    <property type="match status" value="1"/>
</dbReference>
<dbReference type="InterPro" id="IPR035919">
    <property type="entry name" value="EAL_sf"/>
</dbReference>
<dbReference type="GO" id="GO:0071732">
    <property type="term" value="P:cellular response to nitric oxide"/>
    <property type="evidence" value="ECO:0007669"/>
    <property type="project" value="UniProtKB-ARBA"/>
</dbReference>
<dbReference type="InterPro" id="IPR043128">
    <property type="entry name" value="Rev_trsase/Diguanyl_cyclase"/>
</dbReference>
<reference evidence="5 6" key="1">
    <citation type="journal article" date="2012" name="Proc. Natl. Acad. Sci. U.S.A.">
        <title>Genome and physiology of a model Epsilonproteobacterium responsible for sulfide detoxification in marine oxygen depletion zones.</title>
        <authorList>
            <person name="Grote J."/>
            <person name="Schott T."/>
            <person name="Bruckner C.G."/>
            <person name="Glockner F.O."/>
            <person name="Jost G."/>
            <person name="Teeling H."/>
            <person name="Labrenz M."/>
            <person name="Jurgens K."/>
        </authorList>
    </citation>
    <scope>NUCLEOTIDE SEQUENCE [LARGE SCALE GENOMIC DNA]</scope>
    <source>
        <strain evidence="5 6">GD1</strain>
    </source>
</reference>
<dbReference type="InterPro" id="IPR001633">
    <property type="entry name" value="EAL_dom"/>
</dbReference>
<dbReference type="SUPFAM" id="SSF55785">
    <property type="entry name" value="PYP-like sensor domain (PAS domain)"/>
    <property type="match status" value="1"/>
</dbReference>
<dbReference type="NCBIfam" id="TIGR00254">
    <property type="entry name" value="GGDEF"/>
    <property type="match status" value="1"/>
</dbReference>
<dbReference type="CDD" id="cd01949">
    <property type="entry name" value="GGDEF"/>
    <property type="match status" value="1"/>
</dbReference>
<dbReference type="PROSITE" id="PS50112">
    <property type="entry name" value="PAS"/>
    <property type="match status" value="1"/>
</dbReference>
<dbReference type="GO" id="GO:0071111">
    <property type="term" value="F:cyclic-guanylate-specific phosphodiesterase activity"/>
    <property type="evidence" value="ECO:0007669"/>
    <property type="project" value="UniProtKB-EC"/>
</dbReference>
<dbReference type="eggNOG" id="COG5001">
    <property type="taxonomic scope" value="Bacteria"/>
</dbReference>
<protein>
    <submittedName>
        <fullName evidence="5">Diguanylate cyclase/phosphodiesterase (GGDEF &amp; EAL domains) with PAS/PAC sensor(S)</fullName>
    </submittedName>
</protein>
<dbReference type="PANTHER" id="PTHR44757">
    <property type="entry name" value="DIGUANYLATE CYCLASE DGCP"/>
    <property type="match status" value="1"/>
</dbReference>
<dbReference type="PANTHER" id="PTHR44757:SF2">
    <property type="entry name" value="BIOFILM ARCHITECTURE MAINTENANCE PROTEIN MBAA"/>
    <property type="match status" value="1"/>
</dbReference>
<evidence type="ECO:0000259" key="2">
    <source>
        <dbReference type="PROSITE" id="PS50112"/>
    </source>
</evidence>
<name>B6BH14_SULGG</name>
<comment type="caution">
    <text evidence="5">The sequence shown here is derived from an EMBL/GenBank/DDBJ whole genome shotgun (WGS) entry which is preliminary data.</text>
</comment>
<dbReference type="RefSeq" id="WP_008336020.1">
    <property type="nucleotide sequence ID" value="NZ_AFRZ01000001.1"/>
</dbReference>
<dbReference type="OrthoDB" id="5372181at2"/>
<dbReference type="SMART" id="SM00052">
    <property type="entry name" value="EAL"/>
    <property type="match status" value="1"/>
</dbReference>
<dbReference type="CDD" id="cd00130">
    <property type="entry name" value="PAS"/>
    <property type="match status" value="1"/>
</dbReference>
<dbReference type="AlphaFoldDB" id="B6BH14"/>